<dbReference type="PROSITE" id="PS51257">
    <property type="entry name" value="PROKAR_LIPOPROTEIN"/>
    <property type="match status" value="1"/>
</dbReference>
<protein>
    <recommendedName>
        <fullName evidence="5">DUF4245 domain-containing protein</fullName>
    </recommendedName>
</protein>
<name>A0A5B1LAT1_9ACTN</name>
<keyword evidence="4" id="KW-1185">Reference proteome</keyword>
<evidence type="ECO:0000313" key="4">
    <source>
        <dbReference type="Proteomes" id="UP000325003"/>
    </source>
</evidence>
<evidence type="ECO:0000256" key="2">
    <source>
        <dbReference type="SAM" id="SignalP"/>
    </source>
</evidence>
<dbReference type="Proteomes" id="UP000325003">
    <property type="component" value="Unassembled WGS sequence"/>
</dbReference>
<accession>A0A5B1LAT1</accession>
<dbReference type="EMBL" id="VUJV01000006">
    <property type="protein sequence ID" value="KAA1416777.1"/>
    <property type="molecule type" value="Genomic_DNA"/>
</dbReference>
<feature type="region of interest" description="Disordered" evidence="1">
    <location>
        <begin position="24"/>
        <end position="48"/>
    </location>
</feature>
<feature type="signal peptide" evidence="2">
    <location>
        <begin position="1"/>
        <end position="22"/>
    </location>
</feature>
<evidence type="ECO:0008006" key="5">
    <source>
        <dbReference type="Google" id="ProtNLM"/>
    </source>
</evidence>
<proteinExistence type="predicted"/>
<dbReference type="AlphaFoldDB" id="A0A5B1LAT1"/>
<organism evidence="3 4">
    <name type="scientific">Nocardioides humilatus</name>
    <dbReference type="NCBI Taxonomy" id="2607660"/>
    <lineage>
        <taxon>Bacteria</taxon>
        <taxon>Bacillati</taxon>
        <taxon>Actinomycetota</taxon>
        <taxon>Actinomycetes</taxon>
        <taxon>Propionibacteriales</taxon>
        <taxon>Nocardioidaceae</taxon>
        <taxon>Nocardioides</taxon>
    </lineage>
</organism>
<keyword evidence="2" id="KW-0732">Signal</keyword>
<dbReference type="RefSeq" id="WP_149729447.1">
    <property type="nucleotide sequence ID" value="NZ_VUJV01000006.1"/>
</dbReference>
<evidence type="ECO:0000313" key="3">
    <source>
        <dbReference type="EMBL" id="KAA1416777.1"/>
    </source>
</evidence>
<reference evidence="3 4" key="2">
    <citation type="submission" date="2019-09" db="EMBL/GenBank/DDBJ databases">
        <authorList>
            <person name="Jin C."/>
        </authorList>
    </citation>
    <scope>NUCLEOTIDE SEQUENCE [LARGE SCALE GENOMIC DNA]</scope>
    <source>
        <strain evidence="3 4">BN130099</strain>
    </source>
</reference>
<comment type="caution">
    <text evidence="3">The sequence shown here is derived from an EMBL/GenBank/DDBJ whole genome shotgun (WGS) entry which is preliminary data.</text>
</comment>
<evidence type="ECO:0000256" key="1">
    <source>
        <dbReference type="SAM" id="MobiDB-lite"/>
    </source>
</evidence>
<sequence>MMRRTAIWVFVCVVALAFTACGSDTSDDSPAEADGTSGRLTIDSAGPHPINAPPDKYFDLSHRLAGLVDAEDAEFSGSWYDPDTDQMVVGAATDKGVEILTKRGFVDSAELRVERVRWSLRAGQDEVRQWEEGSILAERVVMYGTLPQGDGFLVGITGDDLTDEERADLLELPGRIELETGQMPAQLG</sequence>
<gene>
    <name evidence="3" type="ORF">F0U44_16405</name>
</gene>
<feature type="chain" id="PRO_5039719068" description="DUF4245 domain-containing protein" evidence="2">
    <location>
        <begin position="23"/>
        <end position="188"/>
    </location>
</feature>
<reference evidence="3 4" key="1">
    <citation type="submission" date="2019-09" db="EMBL/GenBank/DDBJ databases">
        <title>Nocardioides panacisoli sp. nov., isolated from the soil of a ginseng field.</title>
        <authorList>
            <person name="Cho C."/>
        </authorList>
    </citation>
    <scope>NUCLEOTIDE SEQUENCE [LARGE SCALE GENOMIC DNA]</scope>
    <source>
        <strain evidence="3 4">BN130099</strain>
    </source>
</reference>